<reference evidence="2" key="1">
    <citation type="submission" date="2025-08" db="UniProtKB">
        <authorList>
            <consortium name="RefSeq"/>
        </authorList>
    </citation>
    <scope>IDENTIFICATION</scope>
    <source>
        <strain evidence="2">Airmid</strain>
    </source>
</reference>
<sequence length="117" mass="13736">MNVNLNKKQKAAIMAVGKQQLADIIRMALQEKMQLKRLQYTVPDVGQVVEELEMKTIKQPEEKLNAIHKVSVNGQLVRVMDVIENRIIQNDPQYEPWKFLRMNIKEMFDKMRKAIQS</sequence>
<evidence type="ECO:0000313" key="1">
    <source>
        <dbReference type="Proteomes" id="UP000515146"/>
    </source>
</evidence>
<organism evidence="1 2">
    <name type="scientific">Dermatophagoides pteronyssinus</name>
    <name type="common">European house dust mite</name>
    <dbReference type="NCBI Taxonomy" id="6956"/>
    <lineage>
        <taxon>Eukaryota</taxon>
        <taxon>Metazoa</taxon>
        <taxon>Ecdysozoa</taxon>
        <taxon>Arthropoda</taxon>
        <taxon>Chelicerata</taxon>
        <taxon>Arachnida</taxon>
        <taxon>Acari</taxon>
        <taxon>Acariformes</taxon>
        <taxon>Sarcoptiformes</taxon>
        <taxon>Astigmata</taxon>
        <taxon>Psoroptidia</taxon>
        <taxon>Analgoidea</taxon>
        <taxon>Pyroglyphidae</taxon>
        <taxon>Dermatophagoidinae</taxon>
        <taxon>Dermatophagoides</taxon>
    </lineage>
</organism>
<dbReference type="Proteomes" id="UP000515146">
    <property type="component" value="Unplaced"/>
</dbReference>
<dbReference type="OrthoDB" id="6503170at2759"/>
<evidence type="ECO:0000313" key="2">
    <source>
        <dbReference type="RefSeq" id="XP_027199746.1"/>
    </source>
</evidence>
<protein>
    <submittedName>
        <fullName evidence="2">Uncharacterized protein LOC113793870</fullName>
    </submittedName>
</protein>
<dbReference type="AlphaFoldDB" id="A0A6P6Y3Y1"/>
<gene>
    <name evidence="2" type="primary">LOC113793870</name>
</gene>
<dbReference type="RefSeq" id="XP_027199746.1">
    <property type="nucleotide sequence ID" value="XM_027343945.1"/>
</dbReference>
<dbReference type="InParanoid" id="A0A6P6Y3Y1"/>
<name>A0A6P6Y3Y1_DERPT</name>
<keyword evidence="1" id="KW-1185">Reference proteome</keyword>
<accession>A0A6P6Y3Y1</accession>
<proteinExistence type="predicted"/>
<dbReference type="KEGG" id="dpte:113793870"/>